<dbReference type="Proteomes" id="UP000054771">
    <property type="component" value="Unassembled WGS sequence"/>
</dbReference>
<evidence type="ECO:0000256" key="2">
    <source>
        <dbReference type="ARBA" id="ARBA00022737"/>
    </source>
</evidence>
<name>A0A0U5G9E7_ASPCI</name>
<dbReference type="InterPro" id="IPR050329">
    <property type="entry name" value="GLI_C2H2-zinc-finger"/>
</dbReference>
<evidence type="ECO:0000313" key="9">
    <source>
        <dbReference type="Proteomes" id="UP000054771"/>
    </source>
</evidence>
<evidence type="ECO:0000256" key="5">
    <source>
        <dbReference type="PROSITE-ProRule" id="PRU00042"/>
    </source>
</evidence>
<dbReference type="EMBL" id="CDMC01000010">
    <property type="protein sequence ID" value="CEL08219.1"/>
    <property type="molecule type" value="Genomic_DNA"/>
</dbReference>
<dbReference type="Gene3D" id="3.30.160.60">
    <property type="entry name" value="Classic Zinc Finger"/>
    <property type="match status" value="2"/>
</dbReference>
<keyword evidence="9" id="KW-1185">Reference proteome</keyword>
<evidence type="ECO:0000259" key="7">
    <source>
        <dbReference type="PROSITE" id="PS50157"/>
    </source>
</evidence>
<dbReference type="OrthoDB" id="654211at2759"/>
<dbReference type="STRING" id="454130.A0A0U5G9E7"/>
<dbReference type="GO" id="GO:0000981">
    <property type="term" value="F:DNA-binding transcription factor activity, RNA polymerase II-specific"/>
    <property type="evidence" value="ECO:0007669"/>
    <property type="project" value="TreeGrafter"/>
</dbReference>
<dbReference type="InterPro" id="IPR036236">
    <property type="entry name" value="Znf_C2H2_sf"/>
</dbReference>
<feature type="compositionally biased region" description="Polar residues" evidence="6">
    <location>
        <begin position="1"/>
        <end position="11"/>
    </location>
</feature>
<protein>
    <recommendedName>
        <fullName evidence="7">C2H2-type domain-containing protein</fullName>
    </recommendedName>
</protein>
<sequence length="247" mass="27539">MSPNQFSSGHCSSLVRPDENEPWPSQLFPAGHADLPNNLTKQQDTTDSVDIVTAATPQQSYTMSAACNSDFSIPSVPANPHWLAYTTAPSAAFGHFNQPAARQPIEFPQSSDIYAPQQQLSIRNSTQQIGDSLQGLIATSHRPAAQRVHAATPRTDPPRAFICEWRGCTYTGTFSQLAQLRRHVDTQHVNPRSFVCLIPGCDKVFNRKDNLRMHLRQIHECDKWFWESLTGKRETDPGDPSGEWGLE</sequence>
<dbReference type="PANTHER" id="PTHR19818:SF139">
    <property type="entry name" value="PAIR-RULE PROTEIN ODD-PAIRED"/>
    <property type="match status" value="1"/>
</dbReference>
<evidence type="ECO:0000313" key="8">
    <source>
        <dbReference type="EMBL" id="CEL08219.1"/>
    </source>
</evidence>
<dbReference type="AlphaFoldDB" id="A0A0U5G9E7"/>
<organism evidence="8 9">
    <name type="scientific">Aspergillus calidoustus</name>
    <dbReference type="NCBI Taxonomy" id="454130"/>
    <lineage>
        <taxon>Eukaryota</taxon>
        <taxon>Fungi</taxon>
        <taxon>Dikarya</taxon>
        <taxon>Ascomycota</taxon>
        <taxon>Pezizomycotina</taxon>
        <taxon>Eurotiomycetes</taxon>
        <taxon>Eurotiomycetidae</taxon>
        <taxon>Eurotiales</taxon>
        <taxon>Aspergillaceae</taxon>
        <taxon>Aspergillus</taxon>
        <taxon>Aspergillus subgen. Nidulantes</taxon>
    </lineage>
</organism>
<keyword evidence="3 5" id="KW-0863">Zinc-finger</keyword>
<evidence type="ECO:0000256" key="1">
    <source>
        <dbReference type="ARBA" id="ARBA00022723"/>
    </source>
</evidence>
<dbReference type="PROSITE" id="PS00028">
    <property type="entry name" value="ZINC_FINGER_C2H2_1"/>
    <property type="match status" value="1"/>
</dbReference>
<dbReference type="GO" id="GO:0045944">
    <property type="term" value="P:positive regulation of transcription by RNA polymerase II"/>
    <property type="evidence" value="ECO:0007669"/>
    <property type="project" value="UniProtKB-ARBA"/>
</dbReference>
<feature type="region of interest" description="Disordered" evidence="6">
    <location>
        <begin position="1"/>
        <end position="43"/>
    </location>
</feature>
<dbReference type="GO" id="GO:0000978">
    <property type="term" value="F:RNA polymerase II cis-regulatory region sequence-specific DNA binding"/>
    <property type="evidence" value="ECO:0007669"/>
    <property type="project" value="TreeGrafter"/>
</dbReference>
<dbReference type="GO" id="GO:0008270">
    <property type="term" value="F:zinc ion binding"/>
    <property type="evidence" value="ECO:0007669"/>
    <property type="project" value="UniProtKB-KW"/>
</dbReference>
<feature type="domain" description="C2H2-type" evidence="7">
    <location>
        <begin position="194"/>
        <end position="224"/>
    </location>
</feature>
<reference evidence="9" key="1">
    <citation type="journal article" date="2016" name="Genome Announc.">
        <title>Draft genome sequences of fungus Aspergillus calidoustus.</title>
        <authorList>
            <person name="Horn F."/>
            <person name="Linde J."/>
            <person name="Mattern D.J."/>
            <person name="Walther G."/>
            <person name="Guthke R."/>
            <person name="Scherlach K."/>
            <person name="Martin K."/>
            <person name="Brakhage A.A."/>
            <person name="Petzke L."/>
            <person name="Valiante V."/>
        </authorList>
    </citation>
    <scope>NUCLEOTIDE SEQUENCE [LARGE SCALE GENOMIC DNA]</scope>
    <source>
        <strain evidence="9">SF006504</strain>
    </source>
</reference>
<dbReference type="PROSITE" id="PS50157">
    <property type="entry name" value="ZINC_FINGER_C2H2_2"/>
    <property type="match status" value="1"/>
</dbReference>
<dbReference type="Pfam" id="PF00096">
    <property type="entry name" value="zf-C2H2"/>
    <property type="match status" value="1"/>
</dbReference>
<keyword evidence="4" id="KW-0862">Zinc</keyword>
<dbReference type="SUPFAM" id="SSF57667">
    <property type="entry name" value="beta-beta-alpha zinc fingers"/>
    <property type="match status" value="1"/>
</dbReference>
<proteinExistence type="predicted"/>
<evidence type="ECO:0000256" key="6">
    <source>
        <dbReference type="SAM" id="MobiDB-lite"/>
    </source>
</evidence>
<dbReference type="InterPro" id="IPR013087">
    <property type="entry name" value="Znf_C2H2_type"/>
</dbReference>
<evidence type="ECO:0000256" key="3">
    <source>
        <dbReference type="ARBA" id="ARBA00022771"/>
    </source>
</evidence>
<dbReference type="GO" id="GO:0005634">
    <property type="term" value="C:nucleus"/>
    <property type="evidence" value="ECO:0007669"/>
    <property type="project" value="UniProtKB-ARBA"/>
</dbReference>
<evidence type="ECO:0000256" key="4">
    <source>
        <dbReference type="ARBA" id="ARBA00022833"/>
    </source>
</evidence>
<accession>A0A0U5G9E7</accession>
<keyword evidence="2" id="KW-0677">Repeat</keyword>
<dbReference type="PANTHER" id="PTHR19818">
    <property type="entry name" value="ZINC FINGER PROTEIN ZIC AND GLI"/>
    <property type="match status" value="1"/>
</dbReference>
<gene>
    <name evidence="8" type="ORF">ASPCAL11370</name>
</gene>
<keyword evidence="1" id="KW-0479">Metal-binding</keyword>
<dbReference type="SMART" id="SM00355">
    <property type="entry name" value="ZnF_C2H2"/>
    <property type="match status" value="2"/>
</dbReference>